<dbReference type="AlphaFoldDB" id="A0A1F6BFR5"/>
<organism evidence="1 2">
    <name type="scientific">Candidatus Gottesmanbacteria bacterium RIFOXYB1_FULL_47_11</name>
    <dbReference type="NCBI Taxonomy" id="1798401"/>
    <lineage>
        <taxon>Bacteria</taxon>
        <taxon>Candidatus Gottesmaniibacteriota</taxon>
    </lineage>
</organism>
<protein>
    <submittedName>
        <fullName evidence="1">Uncharacterized protein</fullName>
    </submittedName>
</protein>
<evidence type="ECO:0000313" key="2">
    <source>
        <dbReference type="Proteomes" id="UP000176186"/>
    </source>
</evidence>
<sequence length="131" mass="14492">MGSIPTLGTMTIKEVSSCSIHFTDHNPIAFAKAIKACAINTDDGRMSILHKAVADDIDRLLRNQLFPMSKKGEGRMLSLSFEGQSYMIKYAVGSDLMMINCHPGEMPGVEPLRLTAEYIDHLASMEDNTRE</sequence>
<evidence type="ECO:0000313" key="1">
    <source>
        <dbReference type="EMBL" id="OGG35775.1"/>
    </source>
</evidence>
<reference evidence="1 2" key="1">
    <citation type="journal article" date="2016" name="Nat. Commun.">
        <title>Thousands of microbial genomes shed light on interconnected biogeochemical processes in an aquifer system.</title>
        <authorList>
            <person name="Anantharaman K."/>
            <person name="Brown C.T."/>
            <person name="Hug L.A."/>
            <person name="Sharon I."/>
            <person name="Castelle C.J."/>
            <person name="Probst A.J."/>
            <person name="Thomas B.C."/>
            <person name="Singh A."/>
            <person name="Wilkins M.J."/>
            <person name="Karaoz U."/>
            <person name="Brodie E.L."/>
            <person name="Williams K.H."/>
            <person name="Hubbard S.S."/>
            <person name="Banfield J.F."/>
        </authorList>
    </citation>
    <scope>NUCLEOTIDE SEQUENCE [LARGE SCALE GENOMIC DNA]</scope>
</reference>
<name>A0A1F6BFR5_9BACT</name>
<dbReference type="Proteomes" id="UP000176186">
    <property type="component" value="Unassembled WGS sequence"/>
</dbReference>
<comment type="caution">
    <text evidence="1">The sequence shown here is derived from an EMBL/GenBank/DDBJ whole genome shotgun (WGS) entry which is preliminary data.</text>
</comment>
<accession>A0A1F6BFR5</accession>
<dbReference type="EMBL" id="MFKE01000005">
    <property type="protein sequence ID" value="OGG35775.1"/>
    <property type="molecule type" value="Genomic_DNA"/>
</dbReference>
<gene>
    <name evidence="1" type="ORF">A2363_03565</name>
</gene>
<proteinExistence type="predicted"/>